<dbReference type="EMBL" id="WVIE01000006">
    <property type="protein sequence ID" value="NDJ17014.1"/>
    <property type="molecule type" value="Genomic_DNA"/>
</dbReference>
<proteinExistence type="predicted"/>
<dbReference type="PANTHER" id="PTHR34133">
    <property type="entry name" value="OS07G0633000 PROTEIN"/>
    <property type="match status" value="1"/>
</dbReference>
<keyword evidence="2" id="KW-1185">Reference proteome</keyword>
<dbReference type="RefSeq" id="WP_162422533.1">
    <property type="nucleotide sequence ID" value="NZ_WVIE01000006.1"/>
</dbReference>
<dbReference type="Pfam" id="PF09366">
    <property type="entry name" value="DUF1997"/>
    <property type="match status" value="1"/>
</dbReference>
<dbReference type="InterPro" id="IPR023393">
    <property type="entry name" value="START-like_dom_sf"/>
</dbReference>
<evidence type="ECO:0000313" key="1">
    <source>
        <dbReference type="EMBL" id="NDJ17014.1"/>
    </source>
</evidence>
<organism evidence="1 2">
    <name type="scientific">Myxacorys almedinensis A</name>
    <dbReference type="NCBI Taxonomy" id="2690445"/>
    <lineage>
        <taxon>Bacteria</taxon>
        <taxon>Bacillati</taxon>
        <taxon>Cyanobacteriota</taxon>
        <taxon>Cyanophyceae</taxon>
        <taxon>Leptolyngbyales</taxon>
        <taxon>Leptolyngbyaceae</taxon>
        <taxon>Myxacorys</taxon>
        <taxon>Myxacorys almedinensis</taxon>
    </lineage>
</organism>
<protein>
    <submittedName>
        <fullName evidence="1">DUF1997 domain-containing protein</fullName>
    </submittedName>
</protein>
<name>A0A8J8CHT3_9CYAN</name>
<dbReference type="PANTHER" id="PTHR34133:SF8">
    <property type="entry name" value="OS07G0633000 PROTEIN"/>
    <property type="match status" value="1"/>
</dbReference>
<dbReference type="InterPro" id="IPR018971">
    <property type="entry name" value="DUF1997"/>
</dbReference>
<comment type="caution">
    <text evidence="1">The sequence shown here is derived from an EMBL/GenBank/DDBJ whole genome shotgun (WGS) entry which is preliminary data.</text>
</comment>
<dbReference type="Proteomes" id="UP000646053">
    <property type="component" value="Unassembled WGS sequence"/>
</dbReference>
<sequence length="194" mass="21658">MDIRFTACQAVELIVPEQPIHIANYLSQPQRVVNALAASSSIKRLADDRYRLEMKPLTFMAFSLKPVVELQVWADDAARVNVHSNNCELQGIEYINERFMLNLEGQLYSTQKHGTTYLQGKADLVVEVDLPPALALTPRSLIEAAGNRLLASVLNGFKQRLLRQLLSDYQAWVTSQLQANSVKTTSAPISAKFS</sequence>
<dbReference type="Gene3D" id="3.30.530.20">
    <property type="match status" value="1"/>
</dbReference>
<gene>
    <name evidence="1" type="ORF">GS601_06880</name>
</gene>
<evidence type="ECO:0000313" key="2">
    <source>
        <dbReference type="Proteomes" id="UP000646053"/>
    </source>
</evidence>
<dbReference type="AlphaFoldDB" id="A0A8J8CHT3"/>
<accession>A0A8J8CHT3</accession>
<reference evidence="1" key="1">
    <citation type="submission" date="2019-12" db="EMBL/GenBank/DDBJ databases">
        <title>High-Quality draft genome sequences of three cyanobacteria isolated from the limestone walls of the Old Cathedral of Coimbra.</title>
        <authorList>
            <person name="Tiago I."/>
            <person name="Soares F."/>
            <person name="Portugal A."/>
        </authorList>
    </citation>
    <scope>NUCLEOTIDE SEQUENCE</scope>
    <source>
        <strain evidence="1">A</strain>
    </source>
</reference>